<dbReference type="RefSeq" id="WP_364026830.1">
    <property type="nucleotide sequence ID" value="NZ_JBFATD010000034.1"/>
</dbReference>
<name>A0ABV3JN19_9ACTN</name>
<reference evidence="2 3" key="1">
    <citation type="submission" date="2024-06" db="EMBL/GenBank/DDBJ databases">
        <title>The Natural Products Discovery Center: Release of the First 8490 Sequenced Strains for Exploring Actinobacteria Biosynthetic Diversity.</title>
        <authorList>
            <person name="Kalkreuter E."/>
            <person name="Kautsar S.A."/>
            <person name="Yang D."/>
            <person name="Bader C.D."/>
            <person name="Teijaro C.N."/>
            <person name="Fluegel L."/>
            <person name="Davis C.M."/>
            <person name="Simpson J.R."/>
            <person name="Lauterbach L."/>
            <person name="Steele A.D."/>
            <person name="Gui C."/>
            <person name="Meng S."/>
            <person name="Li G."/>
            <person name="Viehrig K."/>
            <person name="Ye F."/>
            <person name="Su P."/>
            <person name="Kiefer A.F."/>
            <person name="Nichols A."/>
            <person name="Cepeda A.J."/>
            <person name="Yan W."/>
            <person name="Fan B."/>
            <person name="Jiang Y."/>
            <person name="Adhikari A."/>
            <person name="Zheng C.-J."/>
            <person name="Schuster L."/>
            <person name="Cowan T.M."/>
            <person name="Smanski M.J."/>
            <person name="Chevrette M.G."/>
            <person name="De Carvalho L.P.S."/>
            <person name="Shen B."/>
        </authorList>
    </citation>
    <scope>NUCLEOTIDE SEQUENCE [LARGE SCALE GENOMIC DNA]</scope>
    <source>
        <strain evidence="2 3">NPDC052768</strain>
    </source>
</reference>
<dbReference type="EMBL" id="JBFATE010000017">
    <property type="protein sequence ID" value="MEV5249570.1"/>
    <property type="molecule type" value="Genomic_DNA"/>
</dbReference>
<keyword evidence="3" id="KW-1185">Reference proteome</keyword>
<evidence type="ECO:0000313" key="3">
    <source>
        <dbReference type="Proteomes" id="UP001552527"/>
    </source>
</evidence>
<organism evidence="2 3">
    <name type="scientific">Streptomyces werraensis</name>
    <dbReference type="NCBI Taxonomy" id="68284"/>
    <lineage>
        <taxon>Bacteria</taxon>
        <taxon>Bacillati</taxon>
        <taxon>Actinomycetota</taxon>
        <taxon>Actinomycetes</taxon>
        <taxon>Kitasatosporales</taxon>
        <taxon>Streptomycetaceae</taxon>
        <taxon>Streptomyces</taxon>
    </lineage>
</organism>
<gene>
    <name evidence="2" type="ORF">AB0K95_30520</name>
</gene>
<feature type="signal peptide" evidence="1">
    <location>
        <begin position="1"/>
        <end position="34"/>
    </location>
</feature>
<keyword evidence="1" id="KW-0732">Signal</keyword>
<protein>
    <recommendedName>
        <fullName evidence="4">Secreted protein</fullName>
    </recommendedName>
</protein>
<proteinExistence type="predicted"/>
<evidence type="ECO:0000256" key="1">
    <source>
        <dbReference type="SAM" id="SignalP"/>
    </source>
</evidence>
<accession>A0ABV3JN19</accession>
<evidence type="ECO:0008006" key="4">
    <source>
        <dbReference type="Google" id="ProtNLM"/>
    </source>
</evidence>
<dbReference type="Proteomes" id="UP001552527">
    <property type="component" value="Unassembled WGS sequence"/>
</dbReference>
<evidence type="ECO:0000313" key="2">
    <source>
        <dbReference type="EMBL" id="MEV5249570.1"/>
    </source>
</evidence>
<comment type="caution">
    <text evidence="2">The sequence shown here is derived from an EMBL/GenBank/DDBJ whole genome shotgun (WGS) entry which is preliminary data.</text>
</comment>
<sequence>MGRFDRFNRRILSAATICGIVASSLLGGAIPASATDPEDAPPGYAGPFDSCKGTELPSIPVSDGVATIRVWQSTAGSGTYCAMLFDNRAGAHNMEVRVRREIWQTEWYDSGYYQTYAGAIYSSDRNYFCTYVSGWVEVNGTRYRGGKWLCLNEG</sequence>
<feature type="chain" id="PRO_5045964772" description="Secreted protein" evidence="1">
    <location>
        <begin position="35"/>
        <end position="154"/>
    </location>
</feature>